<gene>
    <name evidence="1" type="ORF">PHMEG_0007940</name>
</gene>
<dbReference type="EMBL" id="NBNE01000652">
    <property type="protein sequence ID" value="OWZ18035.1"/>
    <property type="molecule type" value="Genomic_DNA"/>
</dbReference>
<proteinExistence type="predicted"/>
<organism evidence="1 2">
    <name type="scientific">Phytophthora megakarya</name>
    <dbReference type="NCBI Taxonomy" id="4795"/>
    <lineage>
        <taxon>Eukaryota</taxon>
        <taxon>Sar</taxon>
        <taxon>Stramenopiles</taxon>
        <taxon>Oomycota</taxon>
        <taxon>Peronosporomycetes</taxon>
        <taxon>Peronosporales</taxon>
        <taxon>Peronosporaceae</taxon>
        <taxon>Phytophthora</taxon>
    </lineage>
</organism>
<keyword evidence="2" id="KW-1185">Reference proteome</keyword>
<reference evidence="2" key="1">
    <citation type="submission" date="2017-03" db="EMBL/GenBank/DDBJ databases">
        <title>Phytopthora megakarya and P. palmivora, two closely related causual agents of cacao black pod achieved similar genome size and gene model numbers by different mechanisms.</title>
        <authorList>
            <person name="Ali S."/>
            <person name="Shao J."/>
            <person name="Larry D.J."/>
            <person name="Kronmiller B."/>
            <person name="Shen D."/>
            <person name="Strem M.D."/>
            <person name="Melnick R.L."/>
            <person name="Guiltinan M.J."/>
            <person name="Tyler B.M."/>
            <person name="Meinhardt L.W."/>
            <person name="Bailey B.A."/>
        </authorList>
    </citation>
    <scope>NUCLEOTIDE SEQUENCE [LARGE SCALE GENOMIC DNA]</scope>
    <source>
        <strain evidence="2">zdho120</strain>
    </source>
</reference>
<accession>A0A225WK78</accession>
<dbReference type="AlphaFoldDB" id="A0A225WK78"/>
<comment type="caution">
    <text evidence="1">The sequence shown here is derived from an EMBL/GenBank/DDBJ whole genome shotgun (WGS) entry which is preliminary data.</text>
</comment>
<protein>
    <submittedName>
        <fullName evidence="1">Uncharacterized protein</fullName>
    </submittedName>
</protein>
<evidence type="ECO:0000313" key="1">
    <source>
        <dbReference type="EMBL" id="OWZ18035.1"/>
    </source>
</evidence>
<name>A0A225WK78_9STRA</name>
<dbReference type="Proteomes" id="UP000198211">
    <property type="component" value="Unassembled WGS sequence"/>
</dbReference>
<evidence type="ECO:0000313" key="2">
    <source>
        <dbReference type="Proteomes" id="UP000198211"/>
    </source>
</evidence>
<sequence length="63" mass="7018">MTERSCGCGLTEMTVFCANMWAMTGREDGVDNGVPTRVGRHLEALRTVDEYKAAYFATNKQIN</sequence>